<evidence type="ECO:0000256" key="2">
    <source>
        <dbReference type="ARBA" id="ARBA00022723"/>
    </source>
</evidence>
<dbReference type="GO" id="GO:0071586">
    <property type="term" value="P:CAAX-box protein processing"/>
    <property type="evidence" value="ECO:0007669"/>
    <property type="project" value="InterPro"/>
</dbReference>
<evidence type="ECO:0000256" key="5">
    <source>
        <dbReference type="ARBA" id="ARBA00023049"/>
    </source>
</evidence>
<feature type="active site" evidence="6">
    <location>
        <position position="281"/>
    </location>
</feature>
<accession>A0A7K1L7F1</accession>
<feature type="transmembrane region" description="Helical" evidence="9">
    <location>
        <begin position="290"/>
        <end position="312"/>
    </location>
</feature>
<evidence type="ECO:0000256" key="3">
    <source>
        <dbReference type="ARBA" id="ARBA00022801"/>
    </source>
</evidence>
<feature type="transmembrane region" description="Helical" evidence="9">
    <location>
        <begin position="153"/>
        <end position="171"/>
    </location>
</feature>
<sequence>MSRRPRIAAAVAAAALFAAVGAVLALTTPWNPLPGRVPGGRVEADPSADFSAAEIARSRAFDSALNPPAYAGLLVGLVLVLALGLTPAGSRLIGWTTARVRRWPLRVMAAAVALTTLLRVAGLPFDLWGEAVLRRYGLSTQSWPQWLLDQLKSLAVTWVIYTVALLLLYAVMRRFPRYWWTGAAAGGFLLVVAVSFLYPVAVEPVFNKFHSLPQGRLRSDLLAMADRDGVPVKDVLVADASRRTTSLNAYVSGFGSTRRIVLYDTLLRSPRPRIESIVGHELGHAKRGDVLWGTLVGALAVAGGVCLLYLLLTSPRLLRRAGVPPAEDSDVRTAVNPRSLALVLALVAAGTQIGMPVQNLVSRRIEARADAHALDLTRDPSTFVSMQHELAVRNISDLSPDALEHLLWLTHPSAPDRIAMARDWERIHGAPLGVRR</sequence>
<dbReference type="Gene3D" id="3.30.2010.10">
    <property type="entry name" value="Metalloproteases ('zincins'), catalytic domain"/>
    <property type="match status" value="1"/>
</dbReference>
<keyword evidence="9" id="KW-0472">Membrane</keyword>
<evidence type="ECO:0000256" key="6">
    <source>
        <dbReference type="PIRSR" id="PIRSR627057-1"/>
    </source>
</evidence>
<dbReference type="GO" id="GO:0046872">
    <property type="term" value="F:metal ion binding"/>
    <property type="evidence" value="ECO:0007669"/>
    <property type="project" value="UniProtKB-KW"/>
</dbReference>
<evidence type="ECO:0000313" key="12">
    <source>
        <dbReference type="EMBL" id="MUN40338.1"/>
    </source>
</evidence>
<dbReference type="InterPro" id="IPR032456">
    <property type="entry name" value="Peptidase_M48_N"/>
</dbReference>
<comment type="similarity">
    <text evidence="8">Belongs to the peptidase M48 family.</text>
</comment>
<feature type="binding site" evidence="7">
    <location>
        <position position="366"/>
    </location>
    <ligand>
        <name>Zn(2+)</name>
        <dbReference type="ChEBI" id="CHEBI:29105"/>
        <note>catalytic</note>
    </ligand>
</feature>
<feature type="domain" description="Peptidase M48" evidence="10">
    <location>
        <begin position="212"/>
        <end position="424"/>
    </location>
</feature>
<dbReference type="CDD" id="cd07343">
    <property type="entry name" value="M48A_Zmpste24p_like"/>
    <property type="match status" value="1"/>
</dbReference>
<comment type="cofactor">
    <cofactor evidence="7 8">
        <name>Zn(2+)</name>
        <dbReference type="ChEBI" id="CHEBI:29105"/>
    </cofactor>
    <text evidence="7 8">Binds 1 zinc ion per subunit.</text>
</comment>
<feature type="active site" description="Proton donor" evidence="6">
    <location>
        <position position="370"/>
    </location>
</feature>
<dbReference type="GO" id="GO:0004222">
    <property type="term" value="F:metalloendopeptidase activity"/>
    <property type="evidence" value="ECO:0007669"/>
    <property type="project" value="InterPro"/>
</dbReference>
<evidence type="ECO:0000259" key="10">
    <source>
        <dbReference type="Pfam" id="PF01435"/>
    </source>
</evidence>
<organism evidence="12 13">
    <name type="scientific">Actinomadura litoris</name>
    <dbReference type="NCBI Taxonomy" id="2678616"/>
    <lineage>
        <taxon>Bacteria</taxon>
        <taxon>Bacillati</taxon>
        <taxon>Actinomycetota</taxon>
        <taxon>Actinomycetes</taxon>
        <taxon>Streptosporangiales</taxon>
        <taxon>Thermomonosporaceae</taxon>
        <taxon>Actinomadura</taxon>
    </lineage>
</organism>
<feature type="transmembrane region" description="Helical" evidence="9">
    <location>
        <begin position="105"/>
        <end position="125"/>
    </location>
</feature>
<dbReference type="Pfam" id="PF16491">
    <property type="entry name" value="Peptidase_M48_N"/>
    <property type="match status" value="1"/>
</dbReference>
<comment type="caution">
    <text evidence="12">The sequence shown here is derived from an EMBL/GenBank/DDBJ whole genome shotgun (WGS) entry which is preliminary data.</text>
</comment>
<keyword evidence="13" id="KW-1185">Reference proteome</keyword>
<evidence type="ECO:0000256" key="8">
    <source>
        <dbReference type="RuleBase" id="RU003983"/>
    </source>
</evidence>
<feature type="transmembrane region" description="Helical" evidence="9">
    <location>
        <begin position="178"/>
        <end position="201"/>
    </location>
</feature>
<feature type="binding site" evidence="7">
    <location>
        <position position="280"/>
    </location>
    <ligand>
        <name>Zn(2+)</name>
        <dbReference type="ChEBI" id="CHEBI:29105"/>
        <note>catalytic</note>
    </ligand>
</feature>
<dbReference type="RefSeq" id="WP_156219436.1">
    <property type="nucleotide sequence ID" value="NZ_WOFH01000010.1"/>
</dbReference>
<keyword evidence="4 7" id="KW-0862">Zinc</keyword>
<evidence type="ECO:0000256" key="7">
    <source>
        <dbReference type="PIRSR" id="PIRSR627057-2"/>
    </source>
</evidence>
<keyword evidence="1 8" id="KW-0645">Protease</keyword>
<dbReference type="Pfam" id="PF01435">
    <property type="entry name" value="Peptidase_M48"/>
    <property type="match status" value="1"/>
</dbReference>
<dbReference type="InterPro" id="IPR001915">
    <property type="entry name" value="Peptidase_M48"/>
</dbReference>
<keyword evidence="5 8" id="KW-0482">Metalloprotease</keyword>
<proteinExistence type="inferred from homology"/>
<dbReference type="EMBL" id="WOFH01000010">
    <property type="protein sequence ID" value="MUN40338.1"/>
    <property type="molecule type" value="Genomic_DNA"/>
</dbReference>
<dbReference type="AlphaFoldDB" id="A0A7K1L7F1"/>
<keyword evidence="2 7" id="KW-0479">Metal-binding</keyword>
<feature type="binding site" evidence="7">
    <location>
        <position position="284"/>
    </location>
    <ligand>
        <name>Zn(2+)</name>
        <dbReference type="ChEBI" id="CHEBI:29105"/>
        <note>catalytic</note>
    </ligand>
</feature>
<protein>
    <submittedName>
        <fullName evidence="12">M48 family metalloprotease</fullName>
    </submittedName>
</protein>
<evidence type="ECO:0000256" key="1">
    <source>
        <dbReference type="ARBA" id="ARBA00022670"/>
    </source>
</evidence>
<evidence type="ECO:0000256" key="9">
    <source>
        <dbReference type="SAM" id="Phobius"/>
    </source>
</evidence>
<dbReference type="PANTHER" id="PTHR10120">
    <property type="entry name" value="CAAX PRENYL PROTEASE 1"/>
    <property type="match status" value="1"/>
</dbReference>
<feature type="domain" description="CAAX prenyl protease 1 N-terminal" evidence="11">
    <location>
        <begin position="81"/>
        <end position="208"/>
    </location>
</feature>
<keyword evidence="9" id="KW-0812">Transmembrane</keyword>
<evidence type="ECO:0000313" key="13">
    <source>
        <dbReference type="Proteomes" id="UP000432015"/>
    </source>
</evidence>
<evidence type="ECO:0000256" key="4">
    <source>
        <dbReference type="ARBA" id="ARBA00022833"/>
    </source>
</evidence>
<feature type="transmembrane region" description="Helical" evidence="9">
    <location>
        <begin position="69"/>
        <end position="93"/>
    </location>
</feature>
<reference evidence="12 13" key="1">
    <citation type="submission" date="2019-11" db="EMBL/GenBank/DDBJ databases">
        <authorList>
            <person name="Cao P."/>
        </authorList>
    </citation>
    <scope>NUCLEOTIDE SEQUENCE [LARGE SCALE GENOMIC DNA]</scope>
    <source>
        <strain evidence="12 13">NEAU-AAG5</strain>
    </source>
</reference>
<dbReference type="Proteomes" id="UP000432015">
    <property type="component" value="Unassembled WGS sequence"/>
</dbReference>
<keyword evidence="9" id="KW-1133">Transmembrane helix</keyword>
<keyword evidence="3 8" id="KW-0378">Hydrolase</keyword>
<gene>
    <name evidence="12" type="ORF">GNZ18_27620</name>
</gene>
<name>A0A7K1L7F1_9ACTN</name>
<evidence type="ECO:0000259" key="11">
    <source>
        <dbReference type="Pfam" id="PF16491"/>
    </source>
</evidence>
<dbReference type="InterPro" id="IPR027057">
    <property type="entry name" value="CAXX_Prtase_1"/>
</dbReference>